<accession>C0C248</accession>
<keyword evidence="3" id="KW-0786">Thiamine pyrophosphate</keyword>
<dbReference type="SUPFAM" id="SSF52518">
    <property type="entry name" value="Thiamin diphosphate-binding fold (THDP-binding)"/>
    <property type="match status" value="1"/>
</dbReference>
<dbReference type="InterPro" id="IPR029061">
    <property type="entry name" value="THDP-binding"/>
</dbReference>
<protein>
    <submittedName>
        <fullName evidence="5">Transketolase, thiamine diphosphate binding domain protein</fullName>
    </submittedName>
</protein>
<evidence type="ECO:0000256" key="3">
    <source>
        <dbReference type="ARBA" id="ARBA00023052"/>
    </source>
</evidence>
<feature type="domain" description="Transketolase N-terminal" evidence="4">
    <location>
        <begin position="11"/>
        <end position="265"/>
    </location>
</feature>
<organism evidence="5 6">
    <name type="scientific">[Clostridium] hylemonae DSM 15053</name>
    <dbReference type="NCBI Taxonomy" id="553973"/>
    <lineage>
        <taxon>Bacteria</taxon>
        <taxon>Bacillati</taxon>
        <taxon>Bacillota</taxon>
        <taxon>Clostridia</taxon>
        <taxon>Lachnospirales</taxon>
        <taxon>Lachnospiraceae</taxon>
    </lineage>
</organism>
<comment type="cofactor">
    <cofactor evidence="1">
        <name>thiamine diphosphate</name>
        <dbReference type="ChEBI" id="CHEBI:58937"/>
    </cofactor>
</comment>
<name>C0C248_9FIRM</name>
<keyword evidence="6" id="KW-1185">Reference proteome</keyword>
<comment type="similarity">
    <text evidence="2">Belongs to the transketolase family.</text>
</comment>
<dbReference type="HOGENOM" id="CLU_009227_4_1_9"/>
<dbReference type="RefSeq" id="WP_006443051.1">
    <property type="nucleotide sequence ID" value="NZ_CP036524.1"/>
</dbReference>
<dbReference type="PANTHER" id="PTHR47514:SF1">
    <property type="entry name" value="TRANSKETOLASE N-TERMINAL SECTION-RELATED"/>
    <property type="match status" value="1"/>
</dbReference>
<proteinExistence type="inferred from homology"/>
<dbReference type="EMBL" id="ABYI02000022">
    <property type="protein sequence ID" value="EEG73702.1"/>
    <property type="molecule type" value="Genomic_DNA"/>
</dbReference>
<dbReference type="OrthoDB" id="8732661at2"/>
<dbReference type="Proteomes" id="UP000004893">
    <property type="component" value="Unassembled WGS sequence"/>
</dbReference>
<dbReference type="eggNOG" id="COG3959">
    <property type="taxonomic scope" value="Bacteria"/>
</dbReference>
<reference evidence="5" key="1">
    <citation type="submission" date="2009-02" db="EMBL/GenBank/DDBJ databases">
        <authorList>
            <person name="Fulton L."/>
            <person name="Clifton S."/>
            <person name="Fulton B."/>
            <person name="Xu J."/>
            <person name="Minx P."/>
            <person name="Pepin K.H."/>
            <person name="Johnson M."/>
            <person name="Bhonagiri V."/>
            <person name="Nash W.E."/>
            <person name="Mardis E.R."/>
            <person name="Wilson R.K."/>
        </authorList>
    </citation>
    <scope>NUCLEOTIDE SEQUENCE [LARGE SCALE GENOMIC DNA]</scope>
    <source>
        <strain evidence="5">DSM 15053</strain>
    </source>
</reference>
<evidence type="ECO:0000259" key="4">
    <source>
        <dbReference type="Pfam" id="PF00456"/>
    </source>
</evidence>
<evidence type="ECO:0000256" key="2">
    <source>
        <dbReference type="ARBA" id="ARBA00007131"/>
    </source>
</evidence>
<dbReference type="STRING" id="553973.CLOHYLEM_05707"/>
<reference evidence="5" key="2">
    <citation type="submission" date="2013-06" db="EMBL/GenBank/DDBJ databases">
        <title>Draft genome sequence of Clostridium hylemonae (DSM 15053).</title>
        <authorList>
            <person name="Sudarsanam P."/>
            <person name="Ley R."/>
            <person name="Guruge J."/>
            <person name="Turnbaugh P.J."/>
            <person name="Mahowald M."/>
            <person name="Liep D."/>
            <person name="Gordon J."/>
        </authorList>
    </citation>
    <scope>NUCLEOTIDE SEQUENCE</scope>
    <source>
        <strain evidence="5">DSM 15053</strain>
    </source>
</reference>
<evidence type="ECO:0000313" key="6">
    <source>
        <dbReference type="Proteomes" id="UP000004893"/>
    </source>
</evidence>
<dbReference type="PANTHER" id="PTHR47514">
    <property type="entry name" value="TRANSKETOLASE N-TERMINAL SECTION-RELATED"/>
    <property type="match status" value="1"/>
</dbReference>
<dbReference type="InterPro" id="IPR005474">
    <property type="entry name" value="Transketolase_N"/>
</dbReference>
<dbReference type="Pfam" id="PF00456">
    <property type="entry name" value="Transketolase_N"/>
    <property type="match status" value="1"/>
</dbReference>
<gene>
    <name evidence="5" type="ORF">CLOHYLEM_05707</name>
</gene>
<dbReference type="CDD" id="cd02012">
    <property type="entry name" value="TPP_TK"/>
    <property type="match status" value="1"/>
</dbReference>
<comment type="caution">
    <text evidence="5">The sequence shown here is derived from an EMBL/GenBank/DDBJ whole genome shotgun (WGS) entry which is preliminary data.</text>
</comment>
<sequence length="276" mass="30489">MSRDIKELKTKANMIRRDILEMIYNIRSGHLGGSFSMVELLTALYFDEMHYDPENPKAPERDRFVLSKGHTAPALYAALANAGFFPKEKLLTSFRRIDCMLQGHPDMKKTPGVEMTSGSLGIGLSAAGGMVLACRLRGLKSRVYCMIGDGELNEGQIWEAAATAAHYRLDNLTALIDVNGLQNDAETKKVKNMLDIRKKWEAFGWNTTEIDGHDFDAIFSALDAARACKGRPTAVIAHTVKGKGVSFMENVVAFHGKTPTEDEYRDGMKELKAAGL</sequence>
<evidence type="ECO:0000313" key="5">
    <source>
        <dbReference type="EMBL" id="EEG73702.1"/>
    </source>
</evidence>
<dbReference type="Gene3D" id="3.40.50.970">
    <property type="match status" value="1"/>
</dbReference>
<evidence type="ECO:0000256" key="1">
    <source>
        <dbReference type="ARBA" id="ARBA00001964"/>
    </source>
</evidence>
<dbReference type="AlphaFoldDB" id="C0C248"/>